<protein>
    <submittedName>
        <fullName evidence="1">Uncharacterized protein</fullName>
    </submittedName>
</protein>
<name>A0A2K9VC27_9CAUD</name>
<organism evidence="1 2">
    <name type="scientific">Lactobacillus phage Nyseid</name>
    <dbReference type="NCBI Taxonomy" id="2079432"/>
    <lineage>
        <taxon>Viruses</taxon>
        <taxon>Duplodnaviria</taxon>
        <taxon>Heunggongvirae</taxon>
        <taxon>Uroviricota</taxon>
        <taxon>Caudoviricetes</taxon>
        <taxon>Tybeckvirinae</taxon>
        <taxon>Lenusvirus</taxon>
        <taxon>Lenusvirus nyseid</taxon>
    </lineage>
</organism>
<evidence type="ECO:0000313" key="2">
    <source>
        <dbReference type="Proteomes" id="UP000240437"/>
    </source>
</evidence>
<proteinExistence type="predicted"/>
<dbReference type="RefSeq" id="YP_009798241.1">
    <property type="nucleotide sequence ID" value="NC_047925.1"/>
</dbReference>
<evidence type="ECO:0000313" key="1">
    <source>
        <dbReference type="EMBL" id="AUV59781.1"/>
    </source>
</evidence>
<dbReference type="Proteomes" id="UP000240437">
    <property type="component" value="Segment"/>
</dbReference>
<accession>A0A2K9VC27</accession>
<dbReference type="GeneID" id="54988691"/>
<dbReference type="EMBL" id="MG765276">
    <property type="protein sequence ID" value="AUV59781.1"/>
    <property type="molecule type" value="Genomic_DNA"/>
</dbReference>
<dbReference type="KEGG" id="vg:54988691"/>
<sequence length="134" mass="15666">MTKLEGFKTRKESLLPTMGVYLNRYQEIWVYNVDLKHNTNYDNWIQLGIKCPKCNWQGVEKIIGDGMKSHIVEKDGKKLVSELYFARCPYCKNAWEIDTTRPYNPKTLAMSINDDLNDGISEVDEEIKEKNNEI</sequence>
<keyword evidence="2" id="KW-1185">Reference proteome</keyword>
<reference evidence="1 2" key="1">
    <citation type="submission" date="2018-01" db="EMBL/GenBank/DDBJ databases">
        <title>Lactobacillus phages that infect wine-derived L. plantarum strains.</title>
        <authorList>
            <person name="Kyrkou I."/>
            <person name="Hestbjerg Hansen L."/>
        </authorList>
    </citation>
    <scope>NUCLEOTIDE SEQUENCE [LARGE SCALE GENOMIC DNA]</scope>
</reference>